<sequence>MKHTRTWTDVYGSACASFEGRPGGHTWLVAAPPELAHAVPAALEGVDAKGSVELLVHDGLTPLLGRLREVQPRGVLIVAPKALPSGPAVTLAARQVTTEAGGSYSEGGDFPEWTGWAPQGKKSRARGGECAAASAVASLGLPVVVTTAAEVGTALEAWLDATPHGR</sequence>
<gene>
    <name evidence="2" type="ORF">D3875_12020</name>
</gene>
<evidence type="ECO:0000256" key="1">
    <source>
        <dbReference type="SAM" id="MobiDB-lite"/>
    </source>
</evidence>
<organism evidence="2 3">
    <name type="scientific">Deinococcus cavernae</name>
    <dbReference type="NCBI Taxonomy" id="2320857"/>
    <lineage>
        <taxon>Bacteria</taxon>
        <taxon>Thermotogati</taxon>
        <taxon>Deinococcota</taxon>
        <taxon>Deinococci</taxon>
        <taxon>Deinococcales</taxon>
        <taxon>Deinococcaceae</taxon>
        <taxon>Deinococcus</taxon>
    </lineage>
</organism>
<dbReference type="EMBL" id="QYUJ01000014">
    <property type="protein sequence ID" value="RJF73703.1"/>
    <property type="molecule type" value="Genomic_DNA"/>
</dbReference>
<dbReference type="OrthoDB" id="69441at2"/>
<feature type="region of interest" description="Disordered" evidence="1">
    <location>
        <begin position="102"/>
        <end position="121"/>
    </location>
</feature>
<name>A0A418VC32_9DEIO</name>
<accession>A0A418VC32</accession>
<evidence type="ECO:0000313" key="2">
    <source>
        <dbReference type="EMBL" id="RJF73703.1"/>
    </source>
</evidence>
<evidence type="ECO:0000313" key="3">
    <source>
        <dbReference type="Proteomes" id="UP000286287"/>
    </source>
</evidence>
<keyword evidence="3" id="KW-1185">Reference proteome</keyword>
<comment type="caution">
    <text evidence="2">The sequence shown here is derived from an EMBL/GenBank/DDBJ whole genome shotgun (WGS) entry which is preliminary data.</text>
</comment>
<protein>
    <submittedName>
        <fullName evidence="2">Uncharacterized protein</fullName>
    </submittedName>
</protein>
<reference evidence="2 3" key="1">
    <citation type="submission" date="2018-09" db="EMBL/GenBank/DDBJ databases">
        <authorList>
            <person name="Zhu H."/>
        </authorList>
    </citation>
    <scope>NUCLEOTIDE SEQUENCE [LARGE SCALE GENOMIC DNA]</scope>
    <source>
        <strain evidence="2 3">K2S05-167</strain>
    </source>
</reference>
<proteinExistence type="predicted"/>
<dbReference type="Proteomes" id="UP000286287">
    <property type="component" value="Unassembled WGS sequence"/>
</dbReference>
<dbReference type="RefSeq" id="WP_119766465.1">
    <property type="nucleotide sequence ID" value="NZ_QYUJ01000014.1"/>
</dbReference>
<dbReference type="AlphaFoldDB" id="A0A418VC32"/>